<protein>
    <submittedName>
        <fullName evidence="1">Spherical body protein, putative</fullName>
    </submittedName>
</protein>
<accession>A0A9W5TC08</accession>
<proteinExistence type="predicted"/>
<dbReference type="Proteomes" id="UP001057455">
    <property type="component" value="Unassembled WGS sequence"/>
</dbReference>
<sequence length="355" mass="41062">MITYKEYVIDATDCKIKLPNDIYVHEYKRGDTVMVSIHYFYFNDELMSSKVLRFEVTDGNRSVVTLEQVDGFIGDGISLPVDLTDNKVHPYILQSYVHHRFNGRVWYLIPVAVGNTTETILGSMLSNEIKVMISPIYNIDHHNSGTDVPIPSLNAQATRYHIADNGDYVEIYIKRDGYDVPYSFNIPQIEFGIFKARNMLVEPFDFQRLVPGFKPLRNIEVNIDISSVDNSVADVVTLADLRRGDWVYTQYNIVPIRSPEYALVHVVNSMDEKVIYTAIDDDYVTYVEVFLNPSEGLYFVVVNFTHWDGIMPTQDRKVYMRKVIDSCAIYYDLQQMEIQNYTGFLYNIKMYTPSV</sequence>
<evidence type="ECO:0000313" key="2">
    <source>
        <dbReference type="Proteomes" id="UP001057455"/>
    </source>
</evidence>
<gene>
    <name evidence="1" type="ORF">BaOVIS_010760</name>
</gene>
<name>A0A9W5TC08_BABOV</name>
<reference evidence="1" key="1">
    <citation type="submission" date="2019-12" db="EMBL/GenBank/DDBJ databases">
        <title>Genome sequence of Babesia ovis.</title>
        <authorList>
            <person name="Yamagishi J."/>
            <person name="Sevinc F."/>
            <person name="Xuan X."/>
        </authorList>
    </citation>
    <scope>NUCLEOTIDE SEQUENCE</scope>
    <source>
        <strain evidence="1">Selcuk</strain>
    </source>
</reference>
<organism evidence="1 2">
    <name type="scientific">Babesia ovis</name>
    <dbReference type="NCBI Taxonomy" id="5869"/>
    <lineage>
        <taxon>Eukaryota</taxon>
        <taxon>Sar</taxon>
        <taxon>Alveolata</taxon>
        <taxon>Apicomplexa</taxon>
        <taxon>Aconoidasida</taxon>
        <taxon>Piroplasmida</taxon>
        <taxon>Babesiidae</taxon>
        <taxon>Babesia</taxon>
    </lineage>
</organism>
<evidence type="ECO:0000313" key="1">
    <source>
        <dbReference type="EMBL" id="GFE53672.1"/>
    </source>
</evidence>
<dbReference type="OrthoDB" id="366368at2759"/>
<dbReference type="EMBL" id="BLIY01000007">
    <property type="protein sequence ID" value="GFE53672.1"/>
    <property type="molecule type" value="Genomic_DNA"/>
</dbReference>
<dbReference type="AlphaFoldDB" id="A0A9W5TC08"/>
<keyword evidence="2" id="KW-1185">Reference proteome</keyword>
<comment type="caution">
    <text evidence="1">The sequence shown here is derived from an EMBL/GenBank/DDBJ whole genome shotgun (WGS) entry which is preliminary data.</text>
</comment>